<comment type="caution">
    <text evidence="1">The sequence shown here is derived from an EMBL/GenBank/DDBJ whole genome shotgun (WGS) entry which is preliminary data.</text>
</comment>
<organism evidence="1 2">
    <name type="scientific">Thermoproteota archaeon</name>
    <dbReference type="NCBI Taxonomy" id="2056631"/>
    <lineage>
        <taxon>Archaea</taxon>
        <taxon>Thermoproteota</taxon>
    </lineage>
</organism>
<proteinExistence type="predicted"/>
<sequence length="86" mass="10082">MDFPDVDEDELLNVLEDIRFKIKEEGLKTESYVTISISVVFVRNATSLRRGVYTRPSFQDPMYRLCRKNLTKAKKKGGNRVEILWL</sequence>
<name>A0A497EQ63_9CREN</name>
<evidence type="ECO:0000313" key="2">
    <source>
        <dbReference type="Proteomes" id="UP000278475"/>
    </source>
</evidence>
<evidence type="ECO:0008006" key="3">
    <source>
        <dbReference type="Google" id="ProtNLM"/>
    </source>
</evidence>
<evidence type="ECO:0000313" key="1">
    <source>
        <dbReference type="EMBL" id="RLE49329.1"/>
    </source>
</evidence>
<protein>
    <recommendedName>
        <fullName evidence="3">GGDEF domain-containing protein</fullName>
    </recommendedName>
</protein>
<dbReference type="EMBL" id="QMQV01000040">
    <property type="protein sequence ID" value="RLE49329.1"/>
    <property type="molecule type" value="Genomic_DNA"/>
</dbReference>
<accession>A0A497EQ63</accession>
<gene>
    <name evidence="1" type="ORF">DRJ31_05260</name>
</gene>
<reference evidence="1 2" key="1">
    <citation type="submission" date="2018-06" db="EMBL/GenBank/DDBJ databases">
        <title>Extensive metabolic versatility and redundancy in microbially diverse, dynamic hydrothermal sediments.</title>
        <authorList>
            <person name="Dombrowski N."/>
            <person name="Teske A."/>
            <person name="Baker B.J."/>
        </authorList>
    </citation>
    <scope>NUCLEOTIDE SEQUENCE [LARGE SCALE GENOMIC DNA]</scope>
    <source>
        <strain evidence="1">B66_G16</strain>
    </source>
</reference>
<dbReference type="AlphaFoldDB" id="A0A497EQ63"/>
<dbReference type="Proteomes" id="UP000278475">
    <property type="component" value="Unassembled WGS sequence"/>
</dbReference>